<dbReference type="GO" id="GO:0050897">
    <property type="term" value="F:cobalt ion binding"/>
    <property type="evidence" value="ECO:0007669"/>
    <property type="project" value="TreeGrafter"/>
</dbReference>
<keyword evidence="13" id="KW-1185">Reference proteome</keyword>
<feature type="transmembrane region" description="Helical" evidence="11">
    <location>
        <begin position="305"/>
        <end position="325"/>
    </location>
</feature>
<evidence type="ECO:0000256" key="1">
    <source>
        <dbReference type="ARBA" id="ARBA00004651"/>
    </source>
</evidence>
<dbReference type="Gene3D" id="3.30.460.20">
    <property type="entry name" value="CorA soluble domain-like"/>
    <property type="match status" value="1"/>
</dbReference>
<comment type="caution">
    <text evidence="12">The sequence shown here is derived from an EMBL/GenBank/DDBJ whole genome shotgun (WGS) entry which is preliminary data.</text>
</comment>
<gene>
    <name evidence="12" type="ORF">EDD55_104156</name>
</gene>
<evidence type="ECO:0000313" key="13">
    <source>
        <dbReference type="Proteomes" id="UP000295304"/>
    </source>
</evidence>
<reference evidence="12 13" key="1">
    <citation type="submission" date="2019-03" db="EMBL/GenBank/DDBJ databases">
        <title>Genomic Encyclopedia of Type Strains, Phase IV (KMG-IV): sequencing the most valuable type-strain genomes for metagenomic binning, comparative biology and taxonomic classification.</title>
        <authorList>
            <person name="Goeker M."/>
        </authorList>
    </citation>
    <scope>NUCLEOTIDE SEQUENCE [LARGE SCALE GENOMIC DNA]</scope>
    <source>
        <strain evidence="12 13">DSM 101688</strain>
    </source>
</reference>
<name>A0A4R3JCG1_9PROT</name>
<dbReference type="Pfam" id="PF01544">
    <property type="entry name" value="CorA"/>
    <property type="match status" value="1"/>
</dbReference>
<feature type="transmembrane region" description="Helical" evidence="11">
    <location>
        <begin position="271"/>
        <end position="293"/>
    </location>
</feature>
<evidence type="ECO:0000256" key="10">
    <source>
        <dbReference type="ARBA" id="ARBA00023136"/>
    </source>
</evidence>
<sequence length="331" mass="37507">MTDHAVIADHPGYDFAFLLDGNGGGAELTWKDINHWRAEQGPLWLLLDQTSEIARRWLIDKSAISPIVCEALLAEETRPRSIAINGGILVIIRGVNLHPEASPEDMVSIRLWIEEHRVIAVRVRHLQAVRDLHEKIVASTGPQTPPDFLIQLSERLLERMRPVIDSLEERADDLEEAIAEGRSPQEIRRELPRLRQQAIILRRYLAPQRDAFVRLHSEMPPWFDATHRGRIREIADRTMRNVEDLDALRERASVVQDEVYNLISDHMNRTIYLLTLVATIVLPLSFLTGLLGVNVGGIPGANSPWGFTVLSLGLLALAVIEVVVFKKMKWL</sequence>
<dbReference type="CDD" id="cd12833">
    <property type="entry name" value="ZntB-like_1"/>
    <property type="match status" value="1"/>
</dbReference>
<accession>A0A4R3JCG1</accession>
<dbReference type="InterPro" id="IPR002523">
    <property type="entry name" value="MgTranspt_CorA/ZnTranspt_ZntB"/>
</dbReference>
<keyword evidence="7" id="KW-0862">Zinc</keyword>
<keyword evidence="3" id="KW-0813">Transport</keyword>
<dbReference type="SUPFAM" id="SSF144083">
    <property type="entry name" value="Magnesium transport protein CorA, transmembrane region"/>
    <property type="match status" value="1"/>
</dbReference>
<comment type="subcellular location">
    <subcellularLocation>
        <location evidence="1">Cell membrane</location>
        <topology evidence="1">Multi-pass membrane protein</topology>
    </subcellularLocation>
</comment>
<evidence type="ECO:0000256" key="6">
    <source>
        <dbReference type="ARBA" id="ARBA00022692"/>
    </source>
</evidence>
<dbReference type="EMBL" id="SLZW01000004">
    <property type="protein sequence ID" value="TCS63065.1"/>
    <property type="molecule type" value="Genomic_DNA"/>
</dbReference>
<dbReference type="GO" id="GO:0015095">
    <property type="term" value="F:magnesium ion transmembrane transporter activity"/>
    <property type="evidence" value="ECO:0007669"/>
    <property type="project" value="TreeGrafter"/>
</dbReference>
<dbReference type="Gene3D" id="1.20.58.340">
    <property type="entry name" value="Magnesium transport protein CorA, transmembrane region"/>
    <property type="match status" value="2"/>
</dbReference>
<dbReference type="GO" id="GO:0000287">
    <property type="term" value="F:magnesium ion binding"/>
    <property type="evidence" value="ECO:0007669"/>
    <property type="project" value="TreeGrafter"/>
</dbReference>
<dbReference type="GO" id="GO:0005886">
    <property type="term" value="C:plasma membrane"/>
    <property type="evidence" value="ECO:0007669"/>
    <property type="project" value="UniProtKB-SubCell"/>
</dbReference>
<evidence type="ECO:0000256" key="9">
    <source>
        <dbReference type="ARBA" id="ARBA00023065"/>
    </source>
</evidence>
<evidence type="ECO:0000313" key="12">
    <source>
        <dbReference type="EMBL" id="TCS63065.1"/>
    </source>
</evidence>
<evidence type="ECO:0000256" key="3">
    <source>
        <dbReference type="ARBA" id="ARBA00022448"/>
    </source>
</evidence>
<keyword evidence="8 11" id="KW-1133">Transmembrane helix</keyword>
<dbReference type="PANTHER" id="PTHR46494">
    <property type="entry name" value="CORA FAMILY METAL ION TRANSPORTER (EUROFUNG)"/>
    <property type="match status" value="1"/>
</dbReference>
<dbReference type="AlphaFoldDB" id="A0A4R3JCG1"/>
<dbReference type="GO" id="GO:0015087">
    <property type="term" value="F:cobalt ion transmembrane transporter activity"/>
    <property type="evidence" value="ECO:0007669"/>
    <property type="project" value="TreeGrafter"/>
</dbReference>
<keyword evidence="9" id="KW-0406">Ion transport</keyword>
<dbReference type="InterPro" id="IPR045863">
    <property type="entry name" value="CorA_TM1_TM2"/>
</dbReference>
<keyword evidence="10 11" id="KW-0472">Membrane</keyword>
<proteinExistence type="inferred from homology"/>
<organism evidence="12 13">
    <name type="scientific">Varunaivibrio sulfuroxidans</name>
    <dbReference type="NCBI Taxonomy" id="1773489"/>
    <lineage>
        <taxon>Bacteria</taxon>
        <taxon>Pseudomonadati</taxon>
        <taxon>Pseudomonadota</taxon>
        <taxon>Alphaproteobacteria</taxon>
        <taxon>Rhodospirillales</taxon>
        <taxon>Magnetovibrionaceae</taxon>
        <taxon>Varunaivibrio</taxon>
    </lineage>
</organism>
<protein>
    <submittedName>
        <fullName evidence="12">Zinc transporter</fullName>
    </submittedName>
</protein>
<comment type="similarity">
    <text evidence="2">Belongs to the CorA metal ion transporter (MIT) (TC 1.A.35) family.</text>
</comment>
<dbReference type="PANTHER" id="PTHR46494:SF3">
    <property type="entry name" value="ZINC TRANSPORT PROTEIN ZNTB"/>
    <property type="match status" value="1"/>
</dbReference>
<evidence type="ECO:0000256" key="7">
    <source>
        <dbReference type="ARBA" id="ARBA00022833"/>
    </source>
</evidence>
<evidence type="ECO:0000256" key="11">
    <source>
        <dbReference type="SAM" id="Phobius"/>
    </source>
</evidence>
<evidence type="ECO:0000256" key="5">
    <source>
        <dbReference type="ARBA" id="ARBA00022519"/>
    </source>
</evidence>
<dbReference type="SUPFAM" id="SSF143865">
    <property type="entry name" value="CorA soluble domain-like"/>
    <property type="match status" value="1"/>
</dbReference>
<dbReference type="Proteomes" id="UP000295304">
    <property type="component" value="Unassembled WGS sequence"/>
</dbReference>
<keyword evidence="5" id="KW-0997">Cell inner membrane</keyword>
<dbReference type="InterPro" id="IPR045861">
    <property type="entry name" value="CorA_cytoplasmic_dom"/>
</dbReference>
<keyword evidence="4" id="KW-1003">Cell membrane</keyword>
<evidence type="ECO:0000256" key="2">
    <source>
        <dbReference type="ARBA" id="ARBA00009765"/>
    </source>
</evidence>
<keyword evidence="6 11" id="KW-0812">Transmembrane</keyword>
<dbReference type="RefSeq" id="WP_207893139.1">
    <property type="nucleotide sequence ID" value="NZ_CP119676.1"/>
</dbReference>
<evidence type="ECO:0000256" key="8">
    <source>
        <dbReference type="ARBA" id="ARBA00022989"/>
    </source>
</evidence>
<evidence type="ECO:0000256" key="4">
    <source>
        <dbReference type="ARBA" id="ARBA00022475"/>
    </source>
</evidence>